<dbReference type="eggNOG" id="ENOG502SC8I">
    <property type="taxonomic scope" value="Eukaryota"/>
</dbReference>
<protein>
    <recommendedName>
        <fullName evidence="6">MYND-type domain-containing protein</fullName>
    </recommendedName>
</protein>
<keyword evidence="8" id="KW-1185">Reference proteome</keyword>
<evidence type="ECO:0000259" key="6">
    <source>
        <dbReference type="PROSITE" id="PS50865"/>
    </source>
</evidence>
<dbReference type="PROSITE" id="PS01360">
    <property type="entry name" value="ZF_MYND_1"/>
    <property type="match status" value="1"/>
</dbReference>
<evidence type="ECO:0000256" key="4">
    <source>
        <dbReference type="ARBA" id="ARBA00038101"/>
    </source>
</evidence>
<keyword evidence="2 5" id="KW-0863">Zinc-finger</keyword>
<dbReference type="Proteomes" id="UP000266841">
    <property type="component" value="Unassembled WGS sequence"/>
</dbReference>
<organism evidence="7 8">
    <name type="scientific">Thalassiosira oceanica</name>
    <name type="common">Marine diatom</name>
    <dbReference type="NCBI Taxonomy" id="159749"/>
    <lineage>
        <taxon>Eukaryota</taxon>
        <taxon>Sar</taxon>
        <taxon>Stramenopiles</taxon>
        <taxon>Ochrophyta</taxon>
        <taxon>Bacillariophyta</taxon>
        <taxon>Coscinodiscophyceae</taxon>
        <taxon>Thalassiosirophycidae</taxon>
        <taxon>Thalassiosirales</taxon>
        <taxon>Thalassiosiraceae</taxon>
        <taxon>Thalassiosira</taxon>
    </lineage>
</organism>
<dbReference type="PANTHER" id="PTHR11102">
    <property type="entry name" value="SEL-1-LIKE PROTEIN"/>
    <property type="match status" value="1"/>
</dbReference>
<dbReference type="Gene3D" id="6.10.140.2220">
    <property type="match status" value="1"/>
</dbReference>
<dbReference type="GO" id="GO:0008270">
    <property type="term" value="F:zinc ion binding"/>
    <property type="evidence" value="ECO:0007669"/>
    <property type="project" value="UniProtKB-KW"/>
</dbReference>
<dbReference type="Gene3D" id="1.25.40.10">
    <property type="entry name" value="Tetratricopeptide repeat domain"/>
    <property type="match status" value="1"/>
</dbReference>
<dbReference type="SMART" id="SM00671">
    <property type="entry name" value="SEL1"/>
    <property type="match status" value="3"/>
</dbReference>
<name>K0TCY5_THAOC</name>
<evidence type="ECO:0000256" key="1">
    <source>
        <dbReference type="ARBA" id="ARBA00022723"/>
    </source>
</evidence>
<evidence type="ECO:0000256" key="5">
    <source>
        <dbReference type="PROSITE-ProRule" id="PRU00134"/>
    </source>
</evidence>
<evidence type="ECO:0000313" key="7">
    <source>
        <dbReference type="EMBL" id="EJK71341.1"/>
    </source>
</evidence>
<proteinExistence type="inferred from homology"/>
<dbReference type="InterPro" id="IPR006597">
    <property type="entry name" value="Sel1-like"/>
</dbReference>
<dbReference type="SUPFAM" id="SSF144232">
    <property type="entry name" value="HIT/MYND zinc finger-like"/>
    <property type="match status" value="1"/>
</dbReference>
<comment type="caution">
    <text evidence="7">The sequence shown here is derived from an EMBL/GenBank/DDBJ whole genome shotgun (WGS) entry which is preliminary data.</text>
</comment>
<evidence type="ECO:0000313" key="8">
    <source>
        <dbReference type="Proteomes" id="UP000266841"/>
    </source>
</evidence>
<gene>
    <name evidence="7" type="ORF">THAOC_07236</name>
</gene>
<evidence type="ECO:0000256" key="2">
    <source>
        <dbReference type="ARBA" id="ARBA00022771"/>
    </source>
</evidence>
<comment type="similarity">
    <text evidence="4">Belongs to the sel-1 family.</text>
</comment>
<accession>K0TCY5</accession>
<sequence>MSDRRVDVCANCGIKSGDAVKLKDCTACRLVKYCGVDCQRAHRKRHKGACKQRAAELKDEQLYRVCHGCVAAAGKRGMRDCPFCRASASGDDAEILAKLQKRVDAKDPTALEALGEQYFYGMCGLEKDVPHAIELWSEAAGLGSLEAHNRLAEFYLGDEIGVTVDGVARNFSKADRHWEEAAMQGHVLARHNLGNHEHHNGNYERAVRHWLISAKMGEKWSLDAIKDMFVDGIATKQQYASALKGYQAAMRG</sequence>
<feature type="domain" description="MYND-type" evidence="6">
    <location>
        <begin position="9"/>
        <end position="50"/>
    </location>
</feature>
<dbReference type="SUPFAM" id="SSF81901">
    <property type="entry name" value="HCP-like"/>
    <property type="match status" value="1"/>
</dbReference>
<evidence type="ECO:0000256" key="3">
    <source>
        <dbReference type="ARBA" id="ARBA00022833"/>
    </source>
</evidence>
<dbReference type="OrthoDB" id="193263at2759"/>
<dbReference type="PROSITE" id="PS50865">
    <property type="entry name" value="ZF_MYND_2"/>
    <property type="match status" value="1"/>
</dbReference>
<keyword evidence="1" id="KW-0479">Metal-binding</keyword>
<dbReference type="InterPro" id="IPR002893">
    <property type="entry name" value="Znf_MYND"/>
</dbReference>
<dbReference type="InterPro" id="IPR050767">
    <property type="entry name" value="Sel1_AlgK"/>
</dbReference>
<dbReference type="Pfam" id="PF01753">
    <property type="entry name" value="zf-MYND"/>
    <property type="match status" value="1"/>
</dbReference>
<keyword evidence="3" id="KW-0862">Zinc</keyword>
<dbReference type="EMBL" id="AGNL01007385">
    <property type="protein sequence ID" value="EJK71341.1"/>
    <property type="molecule type" value="Genomic_DNA"/>
</dbReference>
<dbReference type="AlphaFoldDB" id="K0TCY5"/>
<dbReference type="InterPro" id="IPR011990">
    <property type="entry name" value="TPR-like_helical_dom_sf"/>
</dbReference>
<reference evidence="7 8" key="1">
    <citation type="journal article" date="2012" name="Genome Biol.">
        <title>Genome and low-iron response of an oceanic diatom adapted to chronic iron limitation.</title>
        <authorList>
            <person name="Lommer M."/>
            <person name="Specht M."/>
            <person name="Roy A.S."/>
            <person name="Kraemer L."/>
            <person name="Andreson R."/>
            <person name="Gutowska M.A."/>
            <person name="Wolf J."/>
            <person name="Bergner S.V."/>
            <person name="Schilhabel M.B."/>
            <person name="Klostermeier U.C."/>
            <person name="Beiko R.G."/>
            <person name="Rosenstiel P."/>
            <person name="Hippler M."/>
            <person name="Laroche J."/>
        </authorList>
    </citation>
    <scope>NUCLEOTIDE SEQUENCE [LARGE SCALE GENOMIC DNA]</scope>
    <source>
        <strain evidence="7 8">CCMP1005</strain>
    </source>
</reference>
<dbReference type="PANTHER" id="PTHR11102:SF160">
    <property type="entry name" value="ERAD-ASSOCIATED E3 UBIQUITIN-PROTEIN LIGASE COMPONENT HRD3"/>
    <property type="match status" value="1"/>
</dbReference>
<dbReference type="Pfam" id="PF08238">
    <property type="entry name" value="Sel1"/>
    <property type="match status" value="3"/>
</dbReference>